<dbReference type="RefSeq" id="WP_188893302.1">
    <property type="nucleotide sequence ID" value="NZ_BMMZ01000001.1"/>
</dbReference>
<keyword evidence="1" id="KW-0472">Membrane</keyword>
<feature type="transmembrane region" description="Helical" evidence="1">
    <location>
        <begin position="105"/>
        <end position="129"/>
    </location>
</feature>
<proteinExistence type="predicted"/>
<gene>
    <name evidence="3" type="ORF">GCM10011575_01890</name>
</gene>
<sequence>MSLSNPGGFARPGGPGTSSLFELQFPQSVGLYNSYEDAQKAVDYLADNKFEVQNLAIVGTDLKQVERVLGRRNWGTVIGQGVQSGLTTGVVVGFVMLLFAPVHNFVALILVALGIGIVLGVGFQALGYAMSRGRRDFTSITQVVATKYEVLCEHKVAAKAREMLQQMPGARAAYFQ</sequence>
<comment type="caution">
    <text evidence="3">The sequence shown here is derived from an EMBL/GenBank/DDBJ whole genome shotgun (WGS) entry which is preliminary data.</text>
</comment>
<reference evidence="3" key="1">
    <citation type="journal article" date="2014" name="Int. J. Syst. Evol. Microbiol.">
        <title>Complete genome sequence of Corynebacterium casei LMG S-19264T (=DSM 44701T), isolated from a smear-ripened cheese.</title>
        <authorList>
            <consortium name="US DOE Joint Genome Institute (JGI-PGF)"/>
            <person name="Walter F."/>
            <person name="Albersmeier A."/>
            <person name="Kalinowski J."/>
            <person name="Ruckert C."/>
        </authorList>
    </citation>
    <scope>NUCLEOTIDE SEQUENCE</scope>
    <source>
        <strain evidence="3">CGMCC 4.7306</strain>
    </source>
</reference>
<dbReference type="Pfam" id="PF11181">
    <property type="entry name" value="YflT"/>
    <property type="match status" value="1"/>
</dbReference>
<reference evidence="3" key="2">
    <citation type="submission" date="2020-09" db="EMBL/GenBank/DDBJ databases">
        <authorList>
            <person name="Sun Q."/>
            <person name="Zhou Y."/>
        </authorList>
    </citation>
    <scope>NUCLEOTIDE SEQUENCE</scope>
    <source>
        <strain evidence="3">CGMCC 4.7306</strain>
    </source>
</reference>
<dbReference type="Proteomes" id="UP000613840">
    <property type="component" value="Unassembled WGS sequence"/>
</dbReference>
<evidence type="ECO:0000256" key="1">
    <source>
        <dbReference type="SAM" id="Phobius"/>
    </source>
</evidence>
<dbReference type="EMBL" id="BMMZ01000001">
    <property type="protein sequence ID" value="GGL47614.1"/>
    <property type="molecule type" value="Genomic_DNA"/>
</dbReference>
<evidence type="ECO:0000259" key="2">
    <source>
        <dbReference type="Pfam" id="PF11181"/>
    </source>
</evidence>
<accession>A0A917W0N4</accession>
<evidence type="ECO:0000313" key="4">
    <source>
        <dbReference type="Proteomes" id="UP000613840"/>
    </source>
</evidence>
<keyword evidence="1" id="KW-0812">Transmembrane</keyword>
<evidence type="ECO:0000313" key="3">
    <source>
        <dbReference type="EMBL" id="GGL47614.1"/>
    </source>
</evidence>
<keyword evidence="4" id="KW-1185">Reference proteome</keyword>
<dbReference type="InterPro" id="IPR025889">
    <property type="entry name" value="GSP17M-like_dom"/>
</dbReference>
<name>A0A917W0N4_9ACTN</name>
<dbReference type="AlphaFoldDB" id="A0A917W0N4"/>
<feature type="transmembrane region" description="Helical" evidence="1">
    <location>
        <begin position="77"/>
        <end position="99"/>
    </location>
</feature>
<organism evidence="3 4">
    <name type="scientific">Microlunatus endophyticus</name>
    <dbReference type="NCBI Taxonomy" id="1716077"/>
    <lineage>
        <taxon>Bacteria</taxon>
        <taxon>Bacillati</taxon>
        <taxon>Actinomycetota</taxon>
        <taxon>Actinomycetes</taxon>
        <taxon>Propionibacteriales</taxon>
        <taxon>Propionibacteriaceae</taxon>
        <taxon>Microlunatus</taxon>
    </lineage>
</organism>
<protein>
    <recommendedName>
        <fullName evidence="2">General stress protein 17M-like domain-containing protein</fullName>
    </recommendedName>
</protein>
<feature type="domain" description="General stress protein 17M-like" evidence="2">
    <location>
        <begin position="27"/>
        <end position="102"/>
    </location>
</feature>
<keyword evidence="1" id="KW-1133">Transmembrane helix</keyword>